<keyword evidence="2" id="KW-1003">Cell membrane</keyword>
<dbReference type="GeneID" id="300932856"/>
<accession>A0A1H0X7Y5</accession>
<dbReference type="OrthoDB" id="7030203at2"/>
<proteinExistence type="predicted"/>
<keyword evidence="9" id="KW-1185">Reference proteome</keyword>
<evidence type="ECO:0000256" key="4">
    <source>
        <dbReference type="ARBA" id="ARBA00022989"/>
    </source>
</evidence>
<name>A0A1H0X7Y5_9GAMM</name>
<dbReference type="EMBL" id="FNJJ01000010">
    <property type="protein sequence ID" value="SDP99084.1"/>
    <property type="molecule type" value="Genomic_DNA"/>
</dbReference>
<keyword evidence="3 6" id="KW-0812">Transmembrane</keyword>
<evidence type="ECO:0000256" key="5">
    <source>
        <dbReference type="ARBA" id="ARBA00023136"/>
    </source>
</evidence>
<keyword evidence="4 6" id="KW-1133">Transmembrane helix</keyword>
<dbReference type="Pfam" id="PF13396">
    <property type="entry name" value="PLDc_N"/>
    <property type="match status" value="1"/>
</dbReference>
<evidence type="ECO:0000256" key="1">
    <source>
        <dbReference type="ARBA" id="ARBA00004651"/>
    </source>
</evidence>
<dbReference type="GO" id="GO:0005886">
    <property type="term" value="C:plasma membrane"/>
    <property type="evidence" value="ECO:0007669"/>
    <property type="project" value="UniProtKB-SubCell"/>
</dbReference>
<sequence length="71" mass="7770">MPDSMIYLSIAVAALIVVLHLWAIISVFRSNRSVGSKTLWALLIWIFPLVGLIAWVVAGPRGHNGHAQHGK</sequence>
<evidence type="ECO:0000259" key="7">
    <source>
        <dbReference type="Pfam" id="PF13396"/>
    </source>
</evidence>
<dbReference type="AlphaFoldDB" id="A0A1H0X7Y5"/>
<comment type="subcellular location">
    <subcellularLocation>
        <location evidence="1">Cell membrane</location>
        <topology evidence="1">Multi-pass membrane protein</topology>
    </subcellularLocation>
</comment>
<protein>
    <submittedName>
        <fullName evidence="8">Phospholipase_D-nuclease N-terminal</fullName>
    </submittedName>
</protein>
<evidence type="ECO:0000313" key="8">
    <source>
        <dbReference type="EMBL" id="SDP99084.1"/>
    </source>
</evidence>
<evidence type="ECO:0000256" key="2">
    <source>
        <dbReference type="ARBA" id="ARBA00022475"/>
    </source>
</evidence>
<feature type="transmembrane region" description="Helical" evidence="6">
    <location>
        <begin position="6"/>
        <end position="27"/>
    </location>
</feature>
<dbReference type="InterPro" id="IPR027379">
    <property type="entry name" value="CLS_N"/>
</dbReference>
<evidence type="ECO:0000256" key="6">
    <source>
        <dbReference type="SAM" id="Phobius"/>
    </source>
</evidence>
<feature type="domain" description="Cardiolipin synthase N-terminal" evidence="7">
    <location>
        <begin position="18"/>
        <end position="60"/>
    </location>
</feature>
<reference evidence="9" key="1">
    <citation type="submission" date="2016-10" db="EMBL/GenBank/DDBJ databases">
        <authorList>
            <person name="Varghese N."/>
            <person name="Submissions S."/>
        </authorList>
    </citation>
    <scope>NUCLEOTIDE SEQUENCE [LARGE SCALE GENOMIC DNA]</scope>
    <source>
        <strain evidence="9">JCM 18416</strain>
    </source>
</reference>
<keyword evidence="5 6" id="KW-0472">Membrane</keyword>
<evidence type="ECO:0000313" key="9">
    <source>
        <dbReference type="Proteomes" id="UP000199460"/>
    </source>
</evidence>
<feature type="transmembrane region" description="Helical" evidence="6">
    <location>
        <begin position="39"/>
        <end position="58"/>
    </location>
</feature>
<organism evidence="8 9">
    <name type="scientific">Ectopseudomonas guguanensis</name>
    <dbReference type="NCBI Taxonomy" id="1198456"/>
    <lineage>
        <taxon>Bacteria</taxon>
        <taxon>Pseudomonadati</taxon>
        <taxon>Pseudomonadota</taxon>
        <taxon>Gammaproteobacteria</taxon>
        <taxon>Pseudomonadales</taxon>
        <taxon>Pseudomonadaceae</taxon>
        <taxon>Ectopseudomonas</taxon>
    </lineage>
</organism>
<evidence type="ECO:0000256" key="3">
    <source>
        <dbReference type="ARBA" id="ARBA00022692"/>
    </source>
</evidence>
<gene>
    <name evidence="8" type="ORF">SAMN05216213_110138</name>
</gene>
<dbReference type="Proteomes" id="UP000199460">
    <property type="component" value="Unassembled WGS sequence"/>
</dbReference>
<dbReference type="RefSeq" id="WP_090432511.1">
    <property type="nucleotide sequence ID" value="NZ_FNJJ01000010.1"/>
</dbReference>